<accession>A0AAV7IGI8</accession>
<name>A0AAV7IGI8_COTGL</name>
<dbReference type="EMBL" id="JAHXZJ010001864">
    <property type="protein sequence ID" value="KAH0549534.1"/>
    <property type="molecule type" value="Genomic_DNA"/>
</dbReference>
<gene>
    <name evidence="1" type="ORF">KQX54_010175</name>
</gene>
<proteinExistence type="predicted"/>
<keyword evidence="2" id="KW-1185">Reference proteome</keyword>
<organism evidence="1 2">
    <name type="scientific">Cotesia glomerata</name>
    <name type="common">Lepidopteran parasitic wasp</name>
    <name type="synonym">Apanteles glomeratus</name>
    <dbReference type="NCBI Taxonomy" id="32391"/>
    <lineage>
        <taxon>Eukaryota</taxon>
        <taxon>Metazoa</taxon>
        <taxon>Ecdysozoa</taxon>
        <taxon>Arthropoda</taxon>
        <taxon>Hexapoda</taxon>
        <taxon>Insecta</taxon>
        <taxon>Pterygota</taxon>
        <taxon>Neoptera</taxon>
        <taxon>Endopterygota</taxon>
        <taxon>Hymenoptera</taxon>
        <taxon>Apocrita</taxon>
        <taxon>Ichneumonoidea</taxon>
        <taxon>Braconidae</taxon>
        <taxon>Microgastrinae</taxon>
        <taxon>Cotesia</taxon>
    </lineage>
</organism>
<comment type="caution">
    <text evidence="1">The sequence shown here is derived from an EMBL/GenBank/DDBJ whole genome shotgun (WGS) entry which is preliminary data.</text>
</comment>
<protein>
    <submittedName>
        <fullName evidence="1">Uncharacterized protein</fullName>
    </submittedName>
</protein>
<evidence type="ECO:0000313" key="1">
    <source>
        <dbReference type="EMBL" id="KAH0549534.1"/>
    </source>
</evidence>
<sequence length="115" mass="12858">MSSEKMCAEKRVTGVRGLYVLVGFYLAADAGCLFCYSVSVSGFELLAEDPLPLDMLDMLAVGQPTTGRSRRQPAFARETNPNEIVNALSRVDRKRRVKNAWNYEFPLANRPLDVD</sequence>
<reference evidence="1 2" key="1">
    <citation type="journal article" date="2021" name="J. Hered.">
        <title>A chromosome-level genome assembly of the parasitoid wasp, Cotesia glomerata (Hymenoptera: Braconidae).</title>
        <authorList>
            <person name="Pinto B.J."/>
            <person name="Weis J.J."/>
            <person name="Gamble T."/>
            <person name="Ode P.J."/>
            <person name="Paul R."/>
            <person name="Zaspel J.M."/>
        </authorList>
    </citation>
    <scope>NUCLEOTIDE SEQUENCE [LARGE SCALE GENOMIC DNA]</scope>
    <source>
        <strain evidence="1">CgM1</strain>
    </source>
</reference>
<evidence type="ECO:0000313" key="2">
    <source>
        <dbReference type="Proteomes" id="UP000826195"/>
    </source>
</evidence>
<dbReference type="Proteomes" id="UP000826195">
    <property type="component" value="Unassembled WGS sequence"/>
</dbReference>
<dbReference type="AlphaFoldDB" id="A0AAV7IGI8"/>